<dbReference type="SMART" id="SM00385">
    <property type="entry name" value="CYCLIN"/>
    <property type="match status" value="1"/>
</dbReference>
<dbReference type="GO" id="GO:0006357">
    <property type="term" value="P:regulation of transcription by RNA polymerase II"/>
    <property type="evidence" value="ECO:0007669"/>
    <property type="project" value="InterPro"/>
</dbReference>
<dbReference type="SUPFAM" id="SSF47954">
    <property type="entry name" value="Cyclin-like"/>
    <property type="match status" value="2"/>
</dbReference>
<dbReference type="Gene3D" id="1.10.472.10">
    <property type="entry name" value="Cyclin-like"/>
    <property type="match status" value="1"/>
</dbReference>
<dbReference type="Pfam" id="PF00134">
    <property type="entry name" value="Cyclin_N"/>
    <property type="match status" value="1"/>
</dbReference>
<keyword evidence="6" id="KW-1185">Reference proteome</keyword>
<evidence type="ECO:0000259" key="4">
    <source>
        <dbReference type="SMART" id="SM00385"/>
    </source>
</evidence>
<evidence type="ECO:0000313" key="5">
    <source>
        <dbReference type="EMBL" id="PWZ02114.1"/>
    </source>
</evidence>
<evidence type="ECO:0000256" key="2">
    <source>
        <dbReference type="RuleBase" id="RU000383"/>
    </source>
</evidence>
<dbReference type="OrthoDB" id="340962at2759"/>
<dbReference type="InterPro" id="IPR013763">
    <property type="entry name" value="Cyclin-like_dom"/>
</dbReference>
<dbReference type="AlphaFoldDB" id="A0A317XUX6"/>
<protein>
    <submittedName>
        <fullName evidence="5">Cyclin-like protein</fullName>
    </submittedName>
</protein>
<accession>A0A317XUX6</accession>
<sequence length="531" mass="58444">MAASAENGGPRPRSPTQHDASQAHTDARPQSLARSQMRVVDIASYPADPPAFGPSCAYAQTSQAKNWRFSRASLAEIRQQSNSAARRRLQTIWNEEQQQGESSASASASEIPFLSVEDEMALIGFYLVKVGQIVRAFRLPELVEATATTYVKRFYLRNTCMDFHPKNVVITCIFLASKTENYPLKLSTFARKLAEKSKDPAAGEEENRRTVLELEFLVSQSLGFEYGVVGAHRALFGLVLDLQTLPAQVSDGATTAAAGGGITREQAHDVAAKAHTLLTTSRLTDAEIVYTPSQIALACIWGSQGESWDGKELVRRWLGSKEQLASNLAVEGKVERVRTRAAEVERLRRARIANARRTRGKAGVKAVEDQLAAETPVAREEAEFDDELLRTQPLGLSKPDLETLLDEIEALIRARETGGYTGAGKSNPADLERVKDIDKRQKLCMNPEKVPGSRLFLKRQAEELEAAQRKRLRDISDDEDEDDAIAAVAKPEQDPAPPKGTKRPLIVDSDDEEEAKVPISKDFSIKPDPTV</sequence>
<evidence type="ECO:0000256" key="1">
    <source>
        <dbReference type="ARBA" id="ARBA00023127"/>
    </source>
</evidence>
<feature type="region of interest" description="Disordered" evidence="3">
    <location>
        <begin position="470"/>
        <end position="531"/>
    </location>
</feature>
<name>A0A317XUX6_9BASI</name>
<evidence type="ECO:0000313" key="6">
    <source>
        <dbReference type="Proteomes" id="UP000246740"/>
    </source>
</evidence>
<proteinExistence type="inferred from homology"/>
<feature type="domain" description="Cyclin-like" evidence="4">
    <location>
        <begin position="128"/>
        <end position="220"/>
    </location>
</feature>
<reference evidence="5 6" key="1">
    <citation type="journal article" date="2018" name="Mol. Biol. Evol.">
        <title>Broad Genomic Sampling Reveals a Smut Pathogenic Ancestry of the Fungal Clade Ustilaginomycotina.</title>
        <authorList>
            <person name="Kijpornyongpan T."/>
            <person name="Mondo S.J."/>
            <person name="Barry K."/>
            <person name="Sandor L."/>
            <person name="Lee J."/>
            <person name="Lipzen A."/>
            <person name="Pangilinan J."/>
            <person name="LaButti K."/>
            <person name="Hainaut M."/>
            <person name="Henrissat B."/>
            <person name="Grigoriev I.V."/>
            <person name="Spatafora J.W."/>
            <person name="Aime M.C."/>
        </authorList>
    </citation>
    <scope>NUCLEOTIDE SEQUENCE [LARGE SCALE GENOMIC DNA]</scope>
    <source>
        <strain evidence="5 6">MCA 3645</strain>
    </source>
</reference>
<keyword evidence="1 2" id="KW-0195">Cyclin</keyword>
<gene>
    <name evidence="5" type="ORF">BCV70DRAFT_198394</name>
</gene>
<dbReference type="Proteomes" id="UP000246740">
    <property type="component" value="Unassembled WGS sequence"/>
</dbReference>
<dbReference type="InterPro" id="IPR036915">
    <property type="entry name" value="Cyclin-like_sf"/>
</dbReference>
<dbReference type="PANTHER" id="PTHR10026">
    <property type="entry name" value="CYCLIN"/>
    <property type="match status" value="1"/>
</dbReference>
<dbReference type="STRING" id="1882483.A0A317XUX6"/>
<organism evidence="5 6">
    <name type="scientific">Testicularia cyperi</name>
    <dbReference type="NCBI Taxonomy" id="1882483"/>
    <lineage>
        <taxon>Eukaryota</taxon>
        <taxon>Fungi</taxon>
        <taxon>Dikarya</taxon>
        <taxon>Basidiomycota</taxon>
        <taxon>Ustilaginomycotina</taxon>
        <taxon>Ustilaginomycetes</taxon>
        <taxon>Ustilaginales</taxon>
        <taxon>Anthracoideaceae</taxon>
        <taxon>Testicularia</taxon>
    </lineage>
</organism>
<dbReference type="GO" id="GO:0016538">
    <property type="term" value="F:cyclin-dependent protein serine/threonine kinase regulator activity"/>
    <property type="evidence" value="ECO:0007669"/>
    <property type="project" value="InterPro"/>
</dbReference>
<dbReference type="InParanoid" id="A0A317XUX6"/>
<dbReference type="InterPro" id="IPR006671">
    <property type="entry name" value="Cyclin_N"/>
</dbReference>
<dbReference type="CDD" id="cd20524">
    <property type="entry name" value="CYCLIN_CCNH_rpt1"/>
    <property type="match status" value="1"/>
</dbReference>
<comment type="similarity">
    <text evidence="2">Belongs to the cyclin family.</text>
</comment>
<feature type="region of interest" description="Disordered" evidence="3">
    <location>
        <begin position="1"/>
        <end position="35"/>
    </location>
</feature>
<dbReference type="Pfam" id="PF16899">
    <property type="entry name" value="Cyclin_C_2"/>
    <property type="match status" value="1"/>
</dbReference>
<evidence type="ECO:0000256" key="3">
    <source>
        <dbReference type="SAM" id="MobiDB-lite"/>
    </source>
</evidence>
<dbReference type="InterPro" id="IPR043198">
    <property type="entry name" value="Cyclin/Ssn8"/>
</dbReference>
<dbReference type="EMBL" id="KZ819189">
    <property type="protein sequence ID" value="PWZ02114.1"/>
    <property type="molecule type" value="Genomic_DNA"/>
</dbReference>
<dbReference type="InterPro" id="IPR031658">
    <property type="entry name" value="Cyclin_C_2"/>
</dbReference>
<feature type="compositionally biased region" description="Polar residues" evidence="3">
    <location>
        <begin position="14"/>
        <end position="24"/>
    </location>
</feature>